<evidence type="ECO:0000256" key="1">
    <source>
        <dbReference type="SAM" id="Phobius"/>
    </source>
</evidence>
<gene>
    <name evidence="2" type="ORF">B0T15DRAFT_491310</name>
</gene>
<reference evidence="2" key="2">
    <citation type="submission" date="2023-06" db="EMBL/GenBank/DDBJ databases">
        <authorList>
            <consortium name="Lawrence Berkeley National Laboratory"/>
            <person name="Mondo S.J."/>
            <person name="Hensen N."/>
            <person name="Bonometti L."/>
            <person name="Westerberg I."/>
            <person name="Brannstrom I.O."/>
            <person name="Guillou S."/>
            <person name="Cros-Aarteil S."/>
            <person name="Calhoun S."/>
            <person name="Haridas S."/>
            <person name="Kuo A."/>
            <person name="Pangilinan J."/>
            <person name="Riley R."/>
            <person name="Labutti K."/>
            <person name="Andreopoulos B."/>
            <person name="Lipzen A."/>
            <person name="Chen C."/>
            <person name="Yanf M."/>
            <person name="Daum C."/>
            <person name="Ng V."/>
            <person name="Clum A."/>
            <person name="Steindorff A."/>
            <person name="Ohm R."/>
            <person name="Martin F."/>
            <person name="Silar P."/>
            <person name="Natvig D."/>
            <person name="Lalanne C."/>
            <person name="Gautier V."/>
            <person name="Ament-Velasquez S.L."/>
            <person name="Kruys A."/>
            <person name="Hutchinson M.I."/>
            <person name="Powell A.J."/>
            <person name="Barry K."/>
            <person name="Miller A.N."/>
            <person name="Grigoriev I.V."/>
            <person name="Debuchy R."/>
            <person name="Gladieux P."/>
            <person name="Thoren M.H."/>
            <person name="Johannesson H."/>
        </authorList>
    </citation>
    <scope>NUCLEOTIDE SEQUENCE</scope>
    <source>
        <strain evidence="2">CBS 333.67</strain>
    </source>
</reference>
<keyword evidence="1" id="KW-0472">Membrane</keyword>
<dbReference type="Proteomes" id="UP001273166">
    <property type="component" value="Unassembled WGS sequence"/>
</dbReference>
<sequence>MRSPTVWQRTRALQVPVQKGTLSPRLLAETLHSLQSILFRYDDEKSTAILQQPIKKKGFDGGRLAIIHDLTRERPPRTSFGRWVYWQTSESNSFLIAMLALLISIIVGVLSLGLSG</sequence>
<comment type="caution">
    <text evidence="2">The sequence shown here is derived from an EMBL/GenBank/DDBJ whole genome shotgun (WGS) entry which is preliminary data.</text>
</comment>
<keyword evidence="1" id="KW-0812">Transmembrane</keyword>
<evidence type="ECO:0000313" key="3">
    <source>
        <dbReference type="Proteomes" id="UP001273166"/>
    </source>
</evidence>
<organism evidence="2 3">
    <name type="scientific">Chaetomium strumarium</name>
    <dbReference type="NCBI Taxonomy" id="1170767"/>
    <lineage>
        <taxon>Eukaryota</taxon>
        <taxon>Fungi</taxon>
        <taxon>Dikarya</taxon>
        <taxon>Ascomycota</taxon>
        <taxon>Pezizomycotina</taxon>
        <taxon>Sordariomycetes</taxon>
        <taxon>Sordariomycetidae</taxon>
        <taxon>Sordariales</taxon>
        <taxon>Chaetomiaceae</taxon>
        <taxon>Chaetomium</taxon>
    </lineage>
</organism>
<dbReference type="AlphaFoldDB" id="A0AAJ0GYZ8"/>
<accession>A0AAJ0GYZ8</accession>
<dbReference type="GeneID" id="87885592"/>
<dbReference type="EMBL" id="JAUDZG010000002">
    <property type="protein sequence ID" value="KAK3308753.1"/>
    <property type="molecule type" value="Genomic_DNA"/>
</dbReference>
<name>A0AAJ0GYZ8_9PEZI</name>
<evidence type="ECO:0000313" key="2">
    <source>
        <dbReference type="EMBL" id="KAK3308753.1"/>
    </source>
</evidence>
<protein>
    <submittedName>
        <fullName evidence="2">Uncharacterized protein</fullName>
    </submittedName>
</protein>
<proteinExistence type="predicted"/>
<feature type="transmembrane region" description="Helical" evidence="1">
    <location>
        <begin position="94"/>
        <end position="114"/>
    </location>
</feature>
<dbReference type="RefSeq" id="XP_062724533.1">
    <property type="nucleotide sequence ID" value="XM_062866763.1"/>
</dbReference>
<keyword evidence="3" id="KW-1185">Reference proteome</keyword>
<reference evidence="2" key="1">
    <citation type="journal article" date="2023" name="Mol. Phylogenet. Evol.">
        <title>Genome-scale phylogeny and comparative genomics of the fungal order Sordariales.</title>
        <authorList>
            <person name="Hensen N."/>
            <person name="Bonometti L."/>
            <person name="Westerberg I."/>
            <person name="Brannstrom I.O."/>
            <person name="Guillou S."/>
            <person name="Cros-Aarteil S."/>
            <person name="Calhoun S."/>
            <person name="Haridas S."/>
            <person name="Kuo A."/>
            <person name="Mondo S."/>
            <person name="Pangilinan J."/>
            <person name="Riley R."/>
            <person name="LaButti K."/>
            <person name="Andreopoulos B."/>
            <person name="Lipzen A."/>
            <person name="Chen C."/>
            <person name="Yan M."/>
            <person name="Daum C."/>
            <person name="Ng V."/>
            <person name="Clum A."/>
            <person name="Steindorff A."/>
            <person name="Ohm R.A."/>
            <person name="Martin F."/>
            <person name="Silar P."/>
            <person name="Natvig D.O."/>
            <person name="Lalanne C."/>
            <person name="Gautier V."/>
            <person name="Ament-Velasquez S.L."/>
            <person name="Kruys A."/>
            <person name="Hutchinson M.I."/>
            <person name="Powell A.J."/>
            <person name="Barry K."/>
            <person name="Miller A.N."/>
            <person name="Grigoriev I.V."/>
            <person name="Debuchy R."/>
            <person name="Gladieux P."/>
            <person name="Hiltunen Thoren M."/>
            <person name="Johannesson H."/>
        </authorList>
    </citation>
    <scope>NUCLEOTIDE SEQUENCE</scope>
    <source>
        <strain evidence="2">CBS 333.67</strain>
    </source>
</reference>
<keyword evidence="1" id="KW-1133">Transmembrane helix</keyword>